<organism evidence="1 2">
    <name type="scientific">Thalictrum thalictroides</name>
    <name type="common">Rue-anemone</name>
    <name type="synonym">Anemone thalictroides</name>
    <dbReference type="NCBI Taxonomy" id="46969"/>
    <lineage>
        <taxon>Eukaryota</taxon>
        <taxon>Viridiplantae</taxon>
        <taxon>Streptophyta</taxon>
        <taxon>Embryophyta</taxon>
        <taxon>Tracheophyta</taxon>
        <taxon>Spermatophyta</taxon>
        <taxon>Magnoliopsida</taxon>
        <taxon>Ranunculales</taxon>
        <taxon>Ranunculaceae</taxon>
        <taxon>Thalictroideae</taxon>
        <taxon>Thalictrum</taxon>
    </lineage>
</organism>
<keyword evidence="2" id="KW-1185">Reference proteome</keyword>
<dbReference type="Proteomes" id="UP000554482">
    <property type="component" value="Unassembled WGS sequence"/>
</dbReference>
<proteinExistence type="predicted"/>
<protein>
    <recommendedName>
        <fullName evidence="3">RNA-directed DNA polymerase, eukaryota, Reverse transcriptase zinc-binding domain protein</fullName>
    </recommendedName>
</protein>
<evidence type="ECO:0000313" key="2">
    <source>
        <dbReference type="Proteomes" id="UP000554482"/>
    </source>
</evidence>
<reference evidence="1 2" key="1">
    <citation type="submission" date="2020-06" db="EMBL/GenBank/DDBJ databases">
        <title>Transcriptomic and genomic resources for Thalictrum thalictroides and T. hernandezii: Facilitating candidate gene discovery in an emerging model plant lineage.</title>
        <authorList>
            <person name="Arias T."/>
            <person name="Riano-Pachon D.M."/>
            <person name="Di Stilio V.S."/>
        </authorList>
    </citation>
    <scope>NUCLEOTIDE SEQUENCE [LARGE SCALE GENOMIC DNA]</scope>
    <source>
        <strain evidence="2">cv. WT478/WT964</strain>
        <tissue evidence="1">Leaves</tissue>
    </source>
</reference>
<comment type="caution">
    <text evidence="1">The sequence shown here is derived from an EMBL/GenBank/DDBJ whole genome shotgun (WGS) entry which is preliminary data.</text>
</comment>
<accession>A0A7J6WLB7</accession>
<gene>
    <name evidence="1" type="ORF">FRX31_012687</name>
</gene>
<dbReference type="AlphaFoldDB" id="A0A7J6WLB7"/>
<evidence type="ECO:0008006" key="3">
    <source>
        <dbReference type="Google" id="ProtNLM"/>
    </source>
</evidence>
<name>A0A7J6WLB7_THATH</name>
<dbReference type="EMBL" id="JABWDY010014313">
    <property type="protein sequence ID" value="KAF5197727.1"/>
    <property type="molecule type" value="Genomic_DNA"/>
</dbReference>
<feature type="non-terminal residue" evidence="1">
    <location>
        <position position="192"/>
    </location>
</feature>
<dbReference type="OrthoDB" id="1938625at2759"/>
<sequence>MKRGLHQVHSKILTRSKKQGGLSITDLEKWNRAAVVGLVYRLVAKEDSLWVRFMWKHNIKNKDFWDMKVPQDCSWAWRKILQNREDAAKVLRSSIGDGNSVSFWHDVWASSTPLANLVSVQQRSSSGIGEKEKVCNFIVNGNWDLSLVSLPQYVKDLVAQVPISTRARPDKLISIVNPSGNYSVKSTYEAMQ</sequence>
<evidence type="ECO:0000313" key="1">
    <source>
        <dbReference type="EMBL" id="KAF5197727.1"/>
    </source>
</evidence>